<keyword evidence="5 14" id="KW-0812">Transmembrane</keyword>
<dbReference type="GO" id="GO:0046942">
    <property type="term" value="P:carboxylic acid transport"/>
    <property type="evidence" value="ECO:0007669"/>
    <property type="project" value="UniProtKB-ARBA"/>
</dbReference>
<accession>A0A2Y9BGZ8</accession>
<dbReference type="GO" id="GO:0015293">
    <property type="term" value="F:symporter activity"/>
    <property type="evidence" value="ECO:0007669"/>
    <property type="project" value="UniProtKB-KW"/>
</dbReference>
<dbReference type="EMBL" id="QGDL01000010">
    <property type="protein sequence ID" value="PWJ27835.1"/>
    <property type="molecule type" value="Genomic_DNA"/>
</dbReference>
<feature type="transmembrane region" description="Helical" evidence="14">
    <location>
        <begin position="238"/>
        <end position="256"/>
    </location>
</feature>
<keyword evidence="16" id="KW-1185">Reference proteome</keyword>
<name>A0A2Y9BGZ8_9FIRM</name>
<keyword evidence="11" id="KW-0739">Sodium transport</keyword>
<dbReference type="CDD" id="cd10322">
    <property type="entry name" value="SLC5sbd"/>
    <property type="match status" value="1"/>
</dbReference>
<dbReference type="PROSITE" id="PS00457">
    <property type="entry name" value="NA_SOLUT_SYMP_2"/>
    <property type="match status" value="1"/>
</dbReference>
<evidence type="ECO:0000256" key="12">
    <source>
        <dbReference type="ARBA" id="ARBA00033708"/>
    </source>
</evidence>
<keyword evidence="10 14" id="KW-0472">Membrane</keyword>
<sequence>MSEAIKPSPGPFYAVLIFYLGIMAFIGWYASRKTKSLGDFFVLSGKAGVLVSGIAYFSTQFSMGTFLGTPGTIFGVGYAGMAISVPGAVFSMILPALLIGKKLVTLGHEYGFLTMADYLSDRYHSKSMSGVLGIMMLFFLIPMMGAQIIGAGVIVHVFTGLPEWVGVVGMGTIVILYCMTGGMKGAMMTDVIQGTLMFGTAIVTFIVSISMGGGFHNINNTLQGMNEAYLTFPGANGYMPWAYFVSNIVLWSFFTMGQPHLFTKFFTMKDHKTMFKAILLGTAGMFVSATLIEWAGVNGIASIQNIAKADQIVPMILQRGLNPFLASIFISGIVAAGMSTIDGILVTTTGAVTRDIYQKVINKKATDESVMKLSKVVTILIGIIVILFGVFQPGSIFEINLFAFSGMAIFVVPILFGMYWKKSTAPGAIAAVVVGVITLLCFTLIPSVKALAFGFHALFPATILGGITMVIVSSFTQAPPEETIRRHFDVFKKNNNAIGKKEAA</sequence>
<dbReference type="AlphaFoldDB" id="A0A2Y9BGZ8"/>
<comment type="subcellular location">
    <subcellularLocation>
        <location evidence="1">Cell membrane</location>
        <topology evidence="1">Multi-pass membrane protein</topology>
    </subcellularLocation>
</comment>
<keyword evidence="8" id="KW-0915">Sodium</keyword>
<keyword evidence="3" id="KW-0813">Transport</keyword>
<feature type="transmembrane region" description="Helical" evidence="14">
    <location>
        <begin position="195"/>
        <end position="218"/>
    </location>
</feature>
<keyword evidence="9" id="KW-0406">Ion transport</keyword>
<evidence type="ECO:0000256" key="13">
    <source>
        <dbReference type="RuleBase" id="RU362091"/>
    </source>
</evidence>
<dbReference type="OrthoDB" id="9810181at2"/>
<feature type="transmembrane region" description="Helical" evidence="14">
    <location>
        <begin position="37"/>
        <end position="58"/>
    </location>
</feature>
<evidence type="ECO:0000256" key="2">
    <source>
        <dbReference type="ARBA" id="ARBA00006434"/>
    </source>
</evidence>
<protein>
    <submittedName>
        <fullName evidence="15">Sodium/pantothenate symporter</fullName>
    </submittedName>
</protein>
<evidence type="ECO:0000256" key="5">
    <source>
        <dbReference type="ARBA" id="ARBA00022692"/>
    </source>
</evidence>
<dbReference type="InterPro" id="IPR018212">
    <property type="entry name" value="Na/solute_symporter_CS"/>
</dbReference>
<evidence type="ECO:0000256" key="9">
    <source>
        <dbReference type="ARBA" id="ARBA00023065"/>
    </source>
</evidence>
<evidence type="ECO:0000256" key="3">
    <source>
        <dbReference type="ARBA" id="ARBA00022448"/>
    </source>
</evidence>
<feature type="transmembrane region" description="Helical" evidence="14">
    <location>
        <begin position="12"/>
        <end position="30"/>
    </location>
</feature>
<dbReference type="PANTHER" id="PTHR48086">
    <property type="entry name" value="SODIUM/PROLINE SYMPORTER-RELATED"/>
    <property type="match status" value="1"/>
</dbReference>
<dbReference type="Gene3D" id="1.20.1730.10">
    <property type="entry name" value="Sodium/glucose cotransporter"/>
    <property type="match status" value="1"/>
</dbReference>
<feature type="transmembrane region" description="Helical" evidence="14">
    <location>
        <begin position="78"/>
        <end position="99"/>
    </location>
</feature>
<evidence type="ECO:0000256" key="6">
    <source>
        <dbReference type="ARBA" id="ARBA00022847"/>
    </source>
</evidence>
<dbReference type="InterPro" id="IPR050277">
    <property type="entry name" value="Sodium:Solute_Symporter"/>
</dbReference>
<gene>
    <name evidence="15" type="ORF">A8806_1108</name>
</gene>
<feature type="transmembrane region" description="Helical" evidence="14">
    <location>
        <begin position="427"/>
        <end position="445"/>
    </location>
</feature>
<dbReference type="GO" id="GO:0006814">
    <property type="term" value="P:sodium ion transport"/>
    <property type="evidence" value="ECO:0007669"/>
    <property type="project" value="UniProtKB-KW"/>
</dbReference>
<evidence type="ECO:0000256" key="4">
    <source>
        <dbReference type="ARBA" id="ARBA00022475"/>
    </source>
</evidence>
<feature type="transmembrane region" description="Helical" evidence="14">
    <location>
        <begin position="324"/>
        <end position="352"/>
    </location>
</feature>
<comment type="catalytic activity">
    <reaction evidence="12">
        <text>L-proline(in) + Na(+)(in) = L-proline(out) + Na(+)(out)</text>
        <dbReference type="Rhea" id="RHEA:28967"/>
        <dbReference type="ChEBI" id="CHEBI:29101"/>
        <dbReference type="ChEBI" id="CHEBI:60039"/>
    </reaction>
</comment>
<dbReference type="RefSeq" id="WP_109732203.1">
    <property type="nucleotide sequence ID" value="NZ_BAAACK010000029.1"/>
</dbReference>
<evidence type="ECO:0000256" key="1">
    <source>
        <dbReference type="ARBA" id="ARBA00004651"/>
    </source>
</evidence>
<dbReference type="PANTHER" id="PTHR48086:SF3">
    <property type="entry name" value="SODIUM_PROLINE SYMPORTER"/>
    <property type="match status" value="1"/>
</dbReference>
<dbReference type="PROSITE" id="PS50283">
    <property type="entry name" value="NA_SOLUT_SYMP_3"/>
    <property type="match status" value="1"/>
</dbReference>
<feature type="transmembrane region" description="Helical" evidence="14">
    <location>
        <begin position="451"/>
        <end position="476"/>
    </location>
</feature>
<feature type="transmembrane region" description="Helical" evidence="14">
    <location>
        <begin position="373"/>
        <end position="393"/>
    </location>
</feature>
<evidence type="ECO:0000256" key="11">
    <source>
        <dbReference type="ARBA" id="ARBA00023201"/>
    </source>
</evidence>
<evidence type="ECO:0000256" key="14">
    <source>
        <dbReference type="SAM" id="Phobius"/>
    </source>
</evidence>
<dbReference type="InterPro" id="IPR038377">
    <property type="entry name" value="Na/Glc_symporter_sf"/>
</dbReference>
<dbReference type="GO" id="GO:0005886">
    <property type="term" value="C:plasma membrane"/>
    <property type="evidence" value="ECO:0007669"/>
    <property type="project" value="UniProtKB-SubCell"/>
</dbReference>
<comment type="caution">
    <text evidence="15">The sequence shown here is derived from an EMBL/GenBank/DDBJ whole genome shotgun (WGS) entry which is preliminary data.</text>
</comment>
<reference evidence="15 16" key="1">
    <citation type="submission" date="2018-05" db="EMBL/GenBank/DDBJ databases">
        <title>The Hungate 1000. A catalogue of reference genomes from the rumen microbiome.</title>
        <authorList>
            <person name="Kelly W."/>
        </authorList>
    </citation>
    <scope>NUCLEOTIDE SEQUENCE [LARGE SCALE GENOMIC DNA]</scope>
    <source>
        <strain evidence="15 16">NLAE-zl-C242</strain>
    </source>
</reference>
<dbReference type="Proteomes" id="UP000245845">
    <property type="component" value="Unassembled WGS sequence"/>
</dbReference>
<feature type="transmembrane region" description="Helical" evidence="14">
    <location>
        <begin position="277"/>
        <end position="297"/>
    </location>
</feature>
<keyword evidence="7 14" id="KW-1133">Transmembrane helix</keyword>
<dbReference type="Pfam" id="PF00474">
    <property type="entry name" value="SSF"/>
    <property type="match status" value="1"/>
</dbReference>
<evidence type="ECO:0000256" key="7">
    <source>
        <dbReference type="ARBA" id="ARBA00022989"/>
    </source>
</evidence>
<keyword evidence="6" id="KW-0769">Symport</keyword>
<evidence type="ECO:0000313" key="15">
    <source>
        <dbReference type="EMBL" id="PWJ27835.1"/>
    </source>
</evidence>
<feature type="transmembrane region" description="Helical" evidence="14">
    <location>
        <begin position="399"/>
        <end position="420"/>
    </location>
</feature>
<evidence type="ECO:0000256" key="10">
    <source>
        <dbReference type="ARBA" id="ARBA00023136"/>
    </source>
</evidence>
<evidence type="ECO:0000313" key="16">
    <source>
        <dbReference type="Proteomes" id="UP000245845"/>
    </source>
</evidence>
<feature type="transmembrane region" description="Helical" evidence="14">
    <location>
        <begin position="164"/>
        <end position="183"/>
    </location>
</feature>
<proteinExistence type="inferred from homology"/>
<dbReference type="InterPro" id="IPR001734">
    <property type="entry name" value="Na/solute_symporter"/>
</dbReference>
<comment type="similarity">
    <text evidence="2 13">Belongs to the sodium:solute symporter (SSF) (TC 2.A.21) family.</text>
</comment>
<organism evidence="15 16">
    <name type="scientific">Faecalicatena orotica</name>
    <dbReference type="NCBI Taxonomy" id="1544"/>
    <lineage>
        <taxon>Bacteria</taxon>
        <taxon>Bacillati</taxon>
        <taxon>Bacillota</taxon>
        <taxon>Clostridia</taxon>
        <taxon>Lachnospirales</taxon>
        <taxon>Lachnospiraceae</taxon>
        <taxon>Faecalicatena</taxon>
    </lineage>
</organism>
<keyword evidence="4" id="KW-1003">Cell membrane</keyword>
<feature type="transmembrane region" description="Helical" evidence="14">
    <location>
        <begin position="131"/>
        <end position="158"/>
    </location>
</feature>
<evidence type="ECO:0000256" key="8">
    <source>
        <dbReference type="ARBA" id="ARBA00023053"/>
    </source>
</evidence>